<reference evidence="2" key="3">
    <citation type="submission" date="2023-02" db="EMBL/GenBank/DDBJ databases">
        <authorList>
            <person name="Sun Q."/>
            <person name="Mori K."/>
        </authorList>
    </citation>
    <scope>NUCLEOTIDE SEQUENCE</scope>
    <source>
        <strain evidence="2">NBRC 108728</strain>
        <plasmid evidence="2">pNBRC108728a</plasmid>
    </source>
</reference>
<keyword evidence="2" id="KW-0614">Plasmid</keyword>
<dbReference type="RefSeq" id="WP_286347189.1">
    <property type="nucleotide sequence ID" value="NZ_AP027733.1"/>
</dbReference>
<name>A0ABM8GWM9_9MICO</name>
<reference evidence="3" key="2">
    <citation type="journal article" date="2019" name="Int. J. Syst. Evol. Microbiol.">
        <title>The Global Catalogue of Microorganisms (GCM) 10K type strain sequencing project: providing services to taxonomists for standard genome sequencing and annotation.</title>
        <authorList>
            <consortium name="The Broad Institute Genomics Platform"/>
            <consortium name="The Broad Institute Genome Sequencing Center for Infectious Disease"/>
            <person name="Wu L."/>
            <person name="Ma J."/>
        </authorList>
    </citation>
    <scope>NUCLEOTIDE SEQUENCE [LARGE SCALE GENOMIC DNA]</scope>
    <source>
        <strain evidence="3">NBRC 108728</strain>
    </source>
</reference>
<evidence type="ECO:0000313" key="2">
    <source>
        <dbReference type="EMBL" id="BDZ52907.1"/>
    </source>
</evidence>
<geneLocation type="plasmid" evidence="2 3">
    <name>pNBRC108728a</name>
</geneLocation>
<accession>A0ABM8GWM9</accession>
<evidence type="ECO:0000313" key="1">
    <source>
        <dbReference type="EMBL" id="BDZ52340.1"/>
    </source>
</evidence>
<evidence type="ECO:0000313" key="3">
    <source>
        <dbReference type="Proteomes" id="UP001321486"/>
    </source>
</evidence>
<sequence>MGSRAQSRMRWSLHPIHVGGAVIVALLAFCGYSIAASGLAEVRDPLTHTRIVNDTANVLDWDCTTGPISGVKPGDAATLMVDSDPTATIACTAREVGERFCPSVPGLQRATSLTATALLDQHDC</sequence>
<protein>
    <submittedName>
        <fullName evidence="2">Uncharacterized protein</fullName>
    </submittedName>
</protein>
<dbReference type="EMBL" id="AP027733">
    <property type="protein sequence ID" value="BDZ52907.1"/>
    <property type="molecule type" value="Genomic_DNA"/>
</dbReference>
<keyword evidence="3" id="KW-1185">Reference proteome</keyword>
<reference evidence="2" key="1">
    <citation type="journal article" date="2014" name="Int. J. Syst. Evol. Microbiol.">
        <title>Complete genome of a new Firmicutes species belonging to the dominant human colonic microbiota ('Ruminococcus bicirculans') reveals two chromosomes and a selective capacity to utilize plant glucans.</title>
        <authorList>
            <consortium name="NISC Comparative Sequencing Program"/>
            <person name="Wegmann U."/>
            <person name="Louis P."/>
            <person name="Goesmann A."/>
            <person name="Henrissat B."/>
            <person name="Duncan S.H."/>
            <person name="Flint H.J."/>
        </authorList>
    </citation>
    <scope>NUCLEOTIDE SEQUENCE</scope>
    <source>
        <strain evidence="2">NBRC 108728</strain>
    </source>
</reference>
<organism evidence="2 3">
    <name type="scientific">Frondihabitans sucicola</name>
    <dbReference type="NCBI Taxonomy" id="1268041"/>
    <lineage>
        <taxon>Bacteria</taxon>
        <taxon>Bacillati</taxon>
        <taxon>Actinomycetota</taxon>
        <taxon>Actinomycetes</taxon>
        <taxon>Micrococcales</taxon>
        <taxon>Microbacteriaceae</taxon>
        <taxon>Frondihabitans</taxon>
    </lineage>
</organism>
<dbReference type="Proteomes" id="UP001321486">
    <property type="component" value="Plasmid pNBRC108728a"/>
</dbReference>
<dbReference type="EMBL" id="AP027733">
    <property type="protein sequence ID" value="BDZ52340.1"/>
    <property type="molecule type" value="Genomic_DNA"/>
</dbReference>
<gene>
    <name evidence="1" type="ORF">GCM10025867_45810</name>
    <name evidence="2" type="ORF">GCM10025867_51480</name>
</gene>
<proteinExistence type="predicted"/>